<dbReference type="PROSITE" id="PS51257">
    <property type="entry name" value="PROKAR_LIPOPROTEIN"/>
    <property type="match status" value="1"/>
</dbReference>
<dbReference type="InterPro" id="IPR018247">
    <property type="entry name" value="EF_Hand_1_Ca_BS"/>
</dbReference>
<dbReference type="SMART" id="SM00054">
    <property type="entry name" value="EFh"/>
    <property type="match status" value="2"/>
</dbReference>
<name>N8Y9T1_9GAMM</name>
<feature type="signal peptide" evidence="1">
    <location>
        <begin position="1"/>
        <end position="21"/>
    </location>
</feature>
<dbReference type="PATRIC" id="fig|1120926.3.peg.2364"/>
<proteinExistence type="predicted"/>
<dbReference type="eggNOG" id="ENOG5031RSZ">
    <property type="taxonomic scope" value="Bacteria"/>
</dbReference>
<dbReference type="PROSITE" id="PS00018">
    <property type="entry name" value="EF_HAND_1"/>
    <property type="match status" value="2"/>
</dbReference>
<dbReference type="AlphaFoldDB" id="N8Y9T1"/>
<dbReference type="PROSITE" id="PS50222">
    <property type="entry name" value="EF_HAND_2"/>
    <property type="match status" value="1"/>
</dbReference>
<dbReference type="Pfam" id="PF13499">
    <property type="entry name" value="EF-hand_7"/>
    <property type="match status" value="1"/>
</dbReference>
<dbReference type="SUPFAM" id="SSF47473">
    <property type="entry name" value="EF-hand"/>
    <property type="match status" value="1"/>
</dbReference>
<dbReference type="EMBL" id="APPN01000069">
    <property type="protein sequence ID" value="ENV33416.1"/>
    <property type="molecule type" value="Genomic_DNA"/>
</dbReference>
<organism evidence="3 4">
    <name type="scientific">Acinetobacter gerneri DSM 14967 = CIP 107464 = MTCC 9824</name>
    <dbReference type="NCBI Taxonomy" id="1120926"/>
    <lineage>
        <taxon>Bacteria</taxon>
        <taxon>Pseudomonadati</taxon>
        <taxon>Pseudomonadota</taxon>
        <taxon>Gammaproteobacteria</taxon>
        <taxon>Moraxellales</taxon>
        <taxon>Moraxellaceae</taxon>
        <taxon>Acinetobacter</taxon>
    </lineage>
</organism>
<dbReference type="InterPro" id="IPR002048">
    <property type="entry name" value="EF_hand_dom"/>
</dbReference>
<dbReference type="Gene3D" id="1.10.238.10">
    <property type="entry name" value="EF-hand"/>
    <property type="match status" value="1"/>
</dbReference>
<dbReference type="InterPro" id="IPR011992">
    <property type="entry name" value="EF-hand-dom_pair"/>
</dbReference>
<keyword evidence="1" id="KW-0732">Signal</keyword>
<gene>
    <name evidence="3" type="ORF">F960_02449</name>
</gene>
<sequence length="109" mass="13020">MKKYLHLVIYSFFFLSTISFACEPASVDWDLIMKDYDLNKDQKISQHEFSHIQNFVPYEWPSSMQFQGKEGHTKLFKYLDQNNDGQLSQQELYEVYNLLPNPCAGWPWK</sequence>
<dbReference type="Proteomes" id="UP000013117">
    <property type="component" value="Unassembled WGS sequence"/>
</dbReference>
<reference evidence="3 4" key="1">
    <citation type="submission" date="2013-02" db="EMBL/GenBank/DDBJ databases">
        <title>The Genome Sequence of Acinetobacter gerneri CIP 107464.</title>
        <authorList>
            <consortium name="The Broad Institute Genome Sequencing Platform"/>
            <consortium name="The Broad Institute Genome Sequencing Center for Infectious Disease"/>
            <person name="Cerqueira G."/>
            <person name="Feldgarden M."/>
            <person name="Courvalin P."/>
            <person name="Perichon B."/>
            <person name="Grillot-Courvalin C."/>
            <person name="Clermont D."/>
            <person name="Rocha E."/>
            <person name="Yoon E.-J."/>
            <person name="Nemec A."/>
            <person name="Walker B."/>
            <person name="Young S.K."/>
            <person name="Zeng Q."/>
            <person name="Gargeya S."/>
            <person name="Fitzgerald M."/>
            <person name="Haas B."/>
            <person name="Abouelleil A."/>
            <person name="Alvarado L."/>
            <person name="Arachchi H.M."/>
            <person name="Berlin A.M."/>
            <person name="Chapman S.B."/>
            <person name="Dewar J."/>
            <person name="Goldberg J."/>
            <person name="Griggs A."/>
            <person name="Gujja S."/>
            <person name="Hansen M."/>
            <person name="Howarth C."/>
            <person name="Imamovic A."/>
            <person name="Larimer J."/>
            <person name="McCowan C."/>
            <person name="Murphy C."/>
            <person name="Neiman D."/>
            <person name="Pearson M."/>
            <person name="Priest M."/>
            <person name="Roberts A."/>
            <person name="Saif S."/>
            <person name="Shea T."/>
            <person name="Sisk P."/>
            <person name="Sykes S."/>
            <person name="Wortman J."/>
            <person name="Nusbaum C."/>
            <person name="Birren B."/>
        </authorList>
    </citation>
    <scope>NUCLEOTIDE SEQUENCE [LARGE SCALE GENOMIC DNA]</scope>
    <source>
        <strain evidence="3 4">CIP 107464</strain>
    </source>
</reference>
<feature type="chain" id="PRO_5004136818" description="EF-hand domain-containing protein" evidence="1">
    <location>
        <begin position="22"/>
        <end position="109"/>
    </location>
</feature>
<keyword evidence="4" id="KW-1185">Reference proteome</keyword>
<evidence type="ECO:0000256" key="1">
    <source>
        <dbReference type="SAM" id="SignalP"/>
    </source>
</evidence>
<evidence type="ECO:0000313" key="4">
    <source>
        <dbReference type="Proteomes" id="UP000013117"/>
    </source>
</evidence>
<dbReference type="HOGENOM" id="CLU_165249_0_0_6"/>
<comment type="caution">
    <text evidence="3">The sequence shown here is derived from an EMBL/GenBank/DDBJ whole genome shotgun (WGS) entry which is preliminary data.</text>
</comment>
<feature type="domain" description="EF-hand" evidence="2">
    <location>
        <begin position="67"/>
        <end position="102"/>
    </location>
</feature>
<accession>N8Y9T1</accession>
<protein>
    <recommendedName>
        <fullName evidence="2">EF-hand domain-containing protein</fullName>
    </recommendedName>
</protein>
<evidence type="ECO:0000313" key="3">
    <source>
        <dbReference type="EMBL" id="ENV33416.1"/>
    </source>
</evidence>
<dbReference type="OrthoDB" id="6695194at2"/>
<evidence type="ECO:0000259" key="2">
    <source>
        <dbReference type="PROSITE" id="PS50222"/>
    </source>
</evidence>
<dbReference type="GO" id="GO:0005509">
    <property type="term" value="F:calcium ion binding"/>
    <property type="evidence" value="ECO:0007669"/>
    <property type="project" value="InterPro"/>
</dbReference>